<keyword evidence="4" id="KW-0067">ATP-binding</keyword>
<dbReference type="PANTHER" id="PTHR45766:SF6">
    <property type="entry name" value="SWI_SNF-RELATED MATRIX-ASSOCIATED ACTIN-DEPENDENT REGULATOR OF CHROMATIN SUBFAMILY A-LIKE PROTEIN 1"/>
    <property type="match status" value="1"/>
</dbReference>
<feature type="domain" description="Helicase ATP-binding" evidence="5">
    <location>
        <begin position="90"/>
        <end position="248"/>
    </location>
</feature>
<dbReference type="Gene3D" id="3.40.50.300">
    <property type="entry name" value="P-loop containing nucleotide triphosphate hydrolases"/>
    <property type="match status" value="1"/>
</dbReference>
<dbReference type="InterPro" id="IPR049730">
    <property type="entry name" value="SNF2/RAD54-like_C"/>
</dbReference>
<evidence type="ECO:0000256" key="2">
    <source>
        <dbReference type="ARBA" id="ARBA00022801"/>
    </source>
</evidence>
<evidence type="ECO:0000313" key="8">
    <source>
        <dbReference type="Proteomes" id="UP000233786"/>
    </source>
</evidence>
<dbReference type="STRING" id="994479.GCA_000194155_06599"/>
<dbReference type="GO" id="GO:0004386">
    <property type="term" value="F:helicase activity"/>
    <property type="evidence" value="ECO:0007669"/>
    <property type="project" value="UniProtKB-KW"/>
</dbReference>
<dbReference type="Proteomes" id="UP000233786">
    <property type="component" value="Unassembled WGS sequence"/>
</dbReference>
<dbReference type="GO" id="GO:0005524">
    <property type="term" value="F:ATP binding"/>
    <property type="evidence" value="ECO:0007669"/>
    <property type="project" value="UniProtKB-KW"/>
</dbReference>
<dbReference type="Pfam" id="PF00176">
    <property type="entry name" value="SNF2-rel_dom"/>
    <property type="match status" value="1"/>
</dbReference>
<dbReference type="InterPro" id="IPR038718">
    <property type="entry name" value="SNF2-like_sf"/>
</dbReference>
<dbReference type="InterPro" id="IPR027417">
    <property type="entry name" value="P-loop_NTPase"/>
</dbReference>
<organism evidence="7 8">
    <name type="scientific">Saccharopolyspora spinosa</name>
    <dbReference type="NCBI Taxonomy" id="60894"/>
    <lineage>
        <taxon>Bacteria</taxon>
        <taxon>Bacillati</taxon>
        <taxon>Actinomycetota</taxon>
        <taxon>Actinomycetes</taxon>
        <taxon>Pseudonocardiales</taxon>
        <taxon>Pseudonocardiaceae</taxon>
        <taxon>Saccharopolyspora</taxon>
    </lineage>
</organism>
<dbReference type="GO" id="GO:0016787">
    <property type="term" value="F:hydrolase activity"/>
    <property type="evidence" value="ECO:0007669"/>
    <property type="project" value="UniProtKB-KW"/>
</dbReference>
<dbReference type="InterPro" id="IPR000330">
    <property type="entry name" value="SNF2_N"/>
</dbReference>
<dbReference type="SUPFAM" id="SSF52540">
    <property type="entry name" value="P-loop containing nucleoside triphosphate hydrolases"/>
    <property type="match status" value="2"/>
</dbReference>
<name>A0A2N3XYA7_SACSN</name>
<sequence>MSPLSVVPAMVGPMLVTQRDDPGDAGPQALPETLLNLLGQLSPAAPVDPARSALVDQAVSVLRRPGFDTLLSLPQLAFEPFDYQRETASTVLRRMRGRAILADEVGLGKTIEAGLIASELRLRGLADRTLVITPAGLVEQWRDELERKFGLPTAIVTGKDRAIDERGNRPVLLASLAAARRDPLKAELTGAGWDLVIADEAHRLRSARSASGKLIRALSARFLLLLTATPVENRLQDLYEMISLVAPGLLGTPAQFRARHVAAGGDVNSPRNLAELRSRTRQVMVRHRRSEVALRLPQRLAETTLVTPDTDEQALYAELTERIRVEAKEAPAARRLALRAVARLAGSTPAAAAPTMTKLGWTDLAATAKSITYPAKLRVLTAKLGEYAARGEKVLVFTAFRQTLDTVAEAARAAGISAVVYHGGLPRAEKERVIGAFRDTEQVLLSTESAGEGRNLQFCHVMINLDLPWNPMQIEQRLGRLHRVGQTHDVLLTNLACRGTIEERVLHVLETKINMFELVVGELDMILGRIDEDFDFEKAVFEAFASTENESAFARRMDEIGEELAAARTSYLADRRNVDALAGEDNE</sequence>
<keyword evidence="8" id="KW-1185">Reference proteome</keyword>
<feature type="domain" description="Helicase C-terminal" evidence="6">
    <location>
        <begin position="376"/>
        <end position="526"/>
    </location>
</feature>
<evidence type="ECO:0000313" key="7">
    <source>
        <dbReference type="EMBL" id="PKW15656.1"/>
    </source>
</evidence>
<dbReference type="SMART" id="SM00490">
    <property type="entry name" value="HELICc"/>
    <property type="match status" value="1"/>
</dbReference>
<evidence type="ECO:0000256" key="3">
    <source>
        <dbReference type="ARBA" id="ARBA00022806"/>
    </source>
</evidence>
<protein>
    <submittedName>
        <fullName evidence="7">Helicase-like protein</fullName>
    </submittedName>
</protein>
<keyword evidence="3" id="KW-0347">Helicase</keyword>
<keyword evidence="1" id="KW-0547">Nucleotide-binding</keyword>
<dbReference type="Gene3D" id="3.40.50.10810">
    <property type="entry name" value="Tandem AAA-ATPase domain"/>
    <property type="match status" value="1"/>
</dbReference>
<reference evidence="7" key="1">
    <citation type="submission" date="2017-12" db="EMBL/GenBank/DDBJ databases">
        <title>Sequencing the genomes of 1000 Actinobacteria strains.</title>
        <authorList>
            <person name="Klenk H.-P."/>
        </authorList>
    </citation>
    <scope>NUCLEOTIDE SEQUENCE [LARGE SCALE GENOMIC DNA]</scope>
    <source>
        <strain evidence="7">DSM 44228</strain>
    </source>
</reference>
<dbReference type="InterPro" id="IPR057342">
    <property type="entry name" value="DEXDc_RapA"/>
</dbReference>
<comment type="caution">
    <text evidence="7">The sequence shown here is derived from an EMBL/GenBank/DDBJ whole genome shotgun (WGS) entry which is preliminary data.</text>
</comment>
<evidence type="ECO:0000256" key="1">
    <source>
        <dbReference type="ARBA" id="ARBA00022741"/>
    </source>
</evidence>
<dbReference type="Pfam" id="PF00271">
    <property type="entry name" value="Helicase_C"/>
    <property type="match status" value="1"/>
</dbReference>
<dbReference type="InterPro" id="IPR014001">
    <property type="entry name" value="Helicase_ATP-bd"/>
</dbReference>
<keyword evidence="2" id="KW-0378">Hydrolase</keyword>
<accession>A0A2N3XYA7</accession>
<dbReference type="EMBL" id="PJNB01000001">
    <property type="protein sequence ID" value="PKW15656.1"/>
    <property type="molecule type" value="Genomic_DNA"/>
</dbReference>
<evidence type="ECO:0000259" key="5">
    <source>
        <dbReference type="PROSITE" id="PS51192"/>
    </source>
</evidence>
<dbReference type="InterPro" id="IPR001650">
    <property type="entry name" value="Helicase_C-like"/>
</dbReference>
<dbReference type="SMART" id="SM00487">
    <property type="entry name" value="DEXDc"/>
    <property type="match status" value="1"/>
</dbReference>
<dbReference type="CDD" id="cd18793">
    <property type="entry name" value="SF2_C_SNF"/>
    <property type="match status" value="1"/>
</dbReference>
<dbReference type="AlphaFoldDB" id="A0A2N3XYA7"/>
<evidence type="ECO:0000256" key="4">
    <source>
        <dbReference type="ARBA" id="ARBA00022840"/>
    </source>
</evidence>
<gene>
    <name evidence="7" type="ORF">A8926_3401</name>
</gene>
<evidence type="ECO:0000259" key="6">
    <source>
        <dbReference type="PROSITE" id="PS51194"/>
    </source>
</evidence>
<dbReference type="PROSITE" id="PS51194">
    <property type="entry name" value="HELICASE_CTER"/>
    <property type="match status" value="1"/>
</dbReference>
<dbReference type="PROSITE" id="PS51192">
    <property type="entry name" value="HELICASE_ATP_BIND_1"/>
    <property type="match status" value="1"/>
</dbReference>
<proteinExistence type="predicted"/>
<dbReference type="PANTHER" id="PTHR45766">
    <property type="entry name" value="DNA ANNEALING HELICASE AND ENDONUCLEASE ZRANB3 FAMILY MEMBER"/>
    <property type="match status" value="1"/>
</dbReference>
<dbReference type="CDD" id="cd18011">
    <property type="entry name" value="DEXDc_RapA"/>
    <property type="match status" value="1"/>
</dbReference>